<dbReference type="AlphaFoldDB" id="A0A937DAD7"/>
<dbReference type="Proteomes" id="UP000651057">
    <property type="component" value="Unassembled WGS sequence"/>
</dbReference>
<dbReference type="SUPFAM" id="SSF52777">
    <property type="entry name" value="CoA-dependent acyltransferases"/>
    <property type="match status" value="2"/>
</dbReference>
<dbReference type="PANTHER" id="PTHR45527">
    <property type="entry name" value="NONRIBOSOMAL PEPTIDE SYNTHETASE"/>
    <property type="match status" value="1"/>
</dbReference>
<sequence length="694" mass="81024">MKNKNSKTHIYNRLDYHMPENNQIEFATYVNTIGEHRIASAPIFYGRDDDQSNYNGYRIEIKEIEKTIQRINIYIVDCYVRVDKVNNTPVLIAYLVANESFVNVTTLAIKLKRYLPDYMIPTHFVVIDAISLLPNGKIDVKKLPRPKFSNNEELIKLPSTVEEKNVAAIWKELLKLDEVDVNVSFFELGGHSLLANEFVNTIRNEKGIDLSIQDFYKFPTIHEISKLIPSLKKKQNQKTIASNLDLYPLSFSQQAIWSLDQVDTTHEFCYESRAIKLKGNIDYFLIEKTFCKLIEKHEILRTVFELIEDEPFQKILPPYIFSIPVTNYIGVKKKDQKKIILDRLKAIKEVSFEIEKTPLFRAEILKFSITDNVLVFCSHNMILDKWAQRILFKDFVDVYNELKRNPDFEIKRPTASYKDYAFLEKENLNEEALNKRLDFWKDKLNGFSNEVLIASDSISPKKQTKIRGGIPYTFSLEFSEKLRQFSEIQNVSLFITMVTAFKIMLSKYSKDCDICIGTSTINNFYQGYQEVLGVTLNTIPLRSRFKNDNSLIEVLDRVKKTCLDAYACGDTPFQKIVEKVCPERRFDPQALFRYMFSFIDFPIRNMSLLDAEIEIIKEHNELSKFDINIVVNTTQEQADFSLTHQTDRRISIDWQYNSNIFESSTMQHMLSMYLRTLNELITKPDQSLENTAVI</sequence>
<name>A0A937DAD7_9FLAO</name>
<dbReference type="Gene3D" id="1.10.1200.10">
    <property type="entry name" value="ACP-like"/>
    <property type="match status" value="1"/>
</dbReference>
<dbReference type="PROSITE" id="PS50075">
    <property type="entry name" value="CARRIER"/>
    <property type="match status" value="1"/>
</dbReference>
<dbReference type="GO" id="GO:0043041">
    <property type="term" value="P:amino acid activation for nonribosomal peptide biosynthetic process"/>
    <property type="evidence" value="ECO:0007669"/>
    <property type="project" value="TreeGrafter"/>
</dbReference>
<keyword evidence="3" id="KW-1185">Reference proteome</keyword>
<dbReference type="GO" id="GO:0031177">
    <property type="term" value="F:phosphopantetheine binding"/>
    <property type="evidence" value="ECO:0007669"/>
    <property type="project" value="TreeGrafter"/>
</dbReference>
<dbReference type="Gene3D" id="3.30.559.10">
    <property type="entry name" value="Chloramphenicol acetyltransferase-like domain"/>
    <property type="match status" value="1"/>
</dbReference>
<dbReference type="GO" id="GO:0005737">
    <property type="term" value="C:cytoplasm"/>
    <property type="evidence" value="ECO:0007669"/>
    <property type="project" value="TreeGrafter"/>
</dbReference>
<dbReference type="SUPFAM" id="SSF56801">
    <property type="entry name" value="Acetyl-CoA synthetase-like"/>
    <property type="match status" value="1"/>
</dbReference>
<protein>
    <recommendedName>
        <fullName evidence="1">Carrier domain-containing protein</fullName>
    </recommendedName>
</protein>
<comment type="caution">
    <text evidence="2">The sequence shown here is derived from an EMBL/GenBank/DDBJ whole genome shotgun (WGS) entry which is preliminary data.</text>
</comment>
<reference evidence="2" key="1">
    <citation type="submission" date="2021-01" db="EMBL/GenBank/DDBJ databases">
        <authorList>
            <person name="Zhong Y.L."/>
        </authorList>
    </citation>
    <scope>NUCLEOTIDE SEQUENCE</scope>
    <source>
        <strain evidence="2">KCTC 23302</strain>
    </source>
</reference>
<dbReference type="EMBL" id="JAERQJ010000014">
    <property type="protein sequence ID" value="MBL0685915.1"/>
    <property type="molecule type" value="Genomic_DNA"/>
</dbReference>
<dbReference type="RefSeq" id="WP_201924382.1">
    <property type="nucleotide sequence ID" value="NZ_BAABAX010000024.1"/>
</dbReference>
<dbReference type="PANTHER" id="PTHR45527:SF1">
    <property type="entry name" value="FATTY ACID SYNTHASE"/>
    <property type="match status" value="1"/>
</dbReference>
<evidence type="ECO:0000313" key="3">
    <source>
        <dbReference type="Proteomes" id="UP000651057"/>
    </source>
</evidence>
<dbReference type="InterPro" id="IPR023213">
    <property type="entry name" value="CAT-like_dom_sf"/>
</dbReference>
<dbReference type="InterPro" id="IPR009081">
    <property type="entry name" value="PP-bd_ACP"/>
</dbReference>
<dbReference type="Pfam" id="PF00550">
    <property type="entry name" value="PP-binding"/>
    <property type="match status" value="1"/>
</dbReference>
<organism evidence="2 3">
    <name type="scientific">Aquimarina mytili</name>
    <dbReference type="NCBI Taxonomy" id="874423"/>
    <lineage>
        <taxon>Bacteria</taxon>
        <taxon>Pseudomonadati</taxon>
        <taxon>Bacteroidota</taxon>
        <taxon>Flavobacteriia</taxon>
        <taxon>Flavobacteriales</taxon>
        <taxon>Flavobacteriaceae</taxon>
        <taxon>Aquimarina</taxon>
    </lineage>
</organism>
<dbReference type="InterPro" id="IPR001242">
    <property type="entry name" value="Condensation_dom"/>
</dbReference>
<dbReference type="Gene3D" id="3.30.559.30">
    <property type="entry name" value="Nonribosomal peptide synthetase, condensation domain"/>
    <property type="match status" value="1"/>
</dbReference>
<dbReference type="InterPro" id="IPR036736">
    <property type="entry name" value="ACP-like_sf"/>
</dbReference>
<proteinExistence type="predicted"/>
<dbReference type="InterPro" id="IPR045851">
    <property type="entry name" value="AMP-bd_C_sf"/>
</dbReference>
<dbReference type="GO" id="GO:0003824">
    <property type="term" value="F:catalytic activity"/>
    <property type="evidence" value="ECO:0007669"/>
    <property type="project" value="InterPro"/>
</dbReference>
<feature type="domain" description="Carrier" evidence="1">
    <location>
        <begin position="157"/>
        <end position="232"/>
    </location>
</feature>
<dbReference type="GO" id="GO:0044550">
    <property type="term" value="P:secondary metabolite biosynthetic process"/>
    <property type="evidence" value="ECO:0007669"/>
    <property type="project" value="TreeGrafter"/>
</dbReference>
<accession>A0A937DAD7</accession>
<evidence type="ECO:0000313" key="2">
    <source>
        <dbReference type="EMBL" id="MBL0685915.1"/>
    </source>
</evidence>
<evidence type="ECO:0000259" key="1">
    <source>
        <dbReference type="PROSITE" id="PS50075"/>
    </source>
</evidence>
<dbReference type="Gene3D" id="3.30.300.30">
    <property type="match status" value="1"/>
</dbReference>
<dbReference type="Pfam" id="PF00668">
    <property type="entry name" value="Condensation"/>
    <property type="match status" value="1"/>
</dbReference>
<dbReference type="SUPFAM" id="SSF47336">
    <property type="entry name" value="ACP-like"/>
    <property type="match status" value="1"/>
</dbReference>
<gene>
    <name evidence="2" type="ORF">JJQ60_20465</name>
</gene>